<evidence type="ECO:0000313" key="2">
    <source>
        <dbReference type="EMBL" id="KAK6001262.1"/>
    </source>
</evidence>
<protein>
    <recommendedName>
        <fullName evidence="4">F-box domain-containing protein</fullName>
    </recommendedName>
</protein>
<dbReference type="EMBL" id="JASGXD010000014">
    <property type="protein sequence ID" value="KAK6001262.1"/>
    <property type="molecule type" value="Genomic_DNA"/>
</dbReference>
<proteinExistence type="predicted"/>
<comment type="caution">
    <text evidence="2">The sequence shown here is derived from an EMBL/GenBank/DDBJ whole genome shotgun (WGS) entry which is preliminary data.</text>
</comment>
<evidence type="ECO:0000313" key="3">
    <source>
        <dbReference type="Proteomes" id="UP001341245"/>
    </source>
</evidence>
<dbReference type="SUPFAM" id="SSF81383">
    <property type="entry name" value="F-box domain"/>
    <property type="match status" value="1"/>
</dbReference>
<organism evidence="2 3">
    <name type="scientific">Aureobasidium pullulans</name>
    <name type="common">Black yeast</name>
    <name type="synonym">Pullularia pullulans</name>
    <dbReference type="NCBI Taxonomy" id="5580"/>
    <lineage>
        <taxon>Eukaryota</taxon>
        <taxon>Fungi</taxon>
        <taxon>Dikarya</taxon>
        <taxon>Ascomycota</taxon>
        <taxon>Pezizomycotina</taxon>
        <taxon>Dothideomycetes</taxon>
        <taxon>Dothideomycetidae</taxon>
        <taxon>Dothideales</taxon>
        <taxon>Saccotheciaceae</taxon>
        <taxon>Aureobasidium</taxon>
    </lineage>
</organism>
<evidence type="ECO:0000256" key="1">
    <source>
        <dbReference type="SAM" id="MobiDB-lite"/>
    </source>
</evidence>
<evidence type="ECO:0008006" key="4">
    <source>
        <dbReference type="Google" id="ProtNLM"/>
    </source>
</evidence>
<feature type="region of interest" description="Disordered" evidence="1">
    <location>
        <begin position="1"/>
        <end position="22"/>
    </location>
</feature>
<dbReference type="Proteomes" id="UP001341245">
    <property type="component" value="Unassembled WGS sequence"/>
</dbReference>
<keyword evidence="3" id="KW-1185">Reference proteome</keyword>
<sequence>MQHYSSAARMGRFTSTRSSHEHPSGIFAYLDSRRTPGSAQMALKLGPKSRLMSLPVELLQMIVDLVAEDKKDLPNFRLVCKLFEKLSENYFHRAFLVQLHVAPTRKAFRRLLWTARLPELSRSIQSITTLYDNEEFAEHGTLCSGVYARGKVDLLLETLEHLHHIGRRVDLIVTVAKPPLDPSSSVIAILHRVLGYLLFGYPVHGPPGVRNIFLDIDDTSSAALPILTDPSEQRFLAEDYGPRYHDIWARMIEIGTLEQVQVRFSRKGEKTQSLRHLTFLQRFGRIDAGMQNLGTWHFDIMGRMTIFSEVISMKIENCALESFDLPDLFNSQMLQHLVLRNVSVFSTYRLFNPPRTIQDPGFWDDTLLHIAGSTDLQSLWVEHLIDADGQILYTEPWFVRGTQERSVSETIMWHFP</sequence>
<reference evidence="2 3" key="1">
    <citation type="submission" date="2023-11" db="EMBL/GenBank/DDBJ databases">
        <title>Draft genome sequence and annotation of the polyextremotolerant black yeast-like fungus Aureobasidium pullulans NRRL 62042.</title>
        <authorList>
            <person name="Dielentheis-Frenken M.R.E."/>
            <person name="Wibberg D."/>
            <person name="Blank L.M."/>
            <person name="Tiso T."/>
        </authorList>
    </citation>
    <scope>NUCLEOTIDE SEQUENCE [LARGE SCALE GENOMIC DNA]</scope>
    <source>
        <strain evidence="2 3">NRRL 62042</strain>
    </source>
</reference>
<accession>A0ABR0TA01</accession>
<name>A0ABR0TA01_AURPU</name>
<gene>
    <name evidence="2" type="ORF">QM012_002593</name>
</gene>
<dbReference type="InterPro" id="IPR036047">
    <property type="entry name" value="F-box-like_dom_sf"/>
</dbReference>